<dbReference type="PROSITE" id="PS00107">
    <property type="entry name" value="PROTEIN_KINASE_ATP"/>
    <property type="match status" value="1"/>
</dbReference>
<dbReference type="GO" id="GO:0043235">
    <property type="term" value="C:receptor complex"/>
    <property type="evidence" value="ECO:0007669"/>
    <property type="project" value="TreeGrafter"/>
</dbReference>
<evidence type="ECO:0000256" key="16">
    <source>
        <dbReference type="SAM" id="Phobius"/>
    </source>
</evidence>
<evidence type="ECO:0000256" key="7">
    <source>
        <dbReference type="ARBA" id="ARBA00022729"/>
    </source>
</evidence>
<keyword evidence="8 14" id="KW-0547">Nucleotide-binding</keyword>
<dbReference type="FunFam" id="2.10.60.10:FF:000021">
    <property type="entry name" value="Receptor protein serine/threonine kinase"/>
    <property type="match status" value="1"/>
</dbReference>
<evidence type="ECO:0000256" key="15">
    <source>
        <dbReference type="SAM" id="MobiDB-lite"/>
    </source>
</evidence>
<dbReference type="AlphaFoldDB" id="A0A7M7MHU1"/>
<dbReference type="SMART" id="SM00220">
    <property type="entry name" value="S_TKc"/>
    <property type="match status" value="1"/>
</dbReference>
<feature type="region of interest" description="Disordered" evidence="15">
    <location>
        <begin position="630"/>
        <end position="679"/>
    </location>
</feature>
<dbReference type="PANTHER" id="PTHR23255">
    <property type="entry name" value="TRANSFORMING GROWTH FACTOR-BETA RECEPTOR TYPE I AND II"/>
    <property type="match status" value="1"/>
</dbReference>
<dbReference type="Gene3D" id="1.10.510.10">
    <property type="entry name" value="Transferase(Phosphotransferase) domain 1"/>
    <property type="match status" value="1"/>
</dbReference>
<comment type="subcellular location">
    <subcellularLocation>
        <location evidence="1">Membrane</location>
        <topology evidence="1">Single-pass type I membrane protein</topology>
    </subcellularLocation>
</comment>
<dbReference type="FunFam" id="1.10.510.10:FF:000304">
    <property type="entry name" value="Receptor protein serine/threonine kinase"/>
    <property type="match status" value="1"/>
</dbReference>
<dbReference type="InterPro" id="IPR000719">
    <property type="entry name" value="Prot_kinase_dom"/>
</dbReference>
<name>A0A7M7MHU1_VARDE</name>
<dbReference type="InterPro" id="IPR011009">
    <property type="entry name" value="Kinase-like_dom_sf"/>
</dbReference>
<dbReference type="SMART" id="SM00467">
    <property type="entry name" value="GS"/>
    <property type="match status" value="1"/>
</dbReference>
<evidence type="ECO:0000256" key="12">
    <source>
        <dbReference type="ARBA" id="ARBA00023136"/>
    </source>
</evidence>
<evidence type="ECO:0000256" key="2">
    <source>
        <dbReference type="ARBA" id="ARBA00009605"/>
    </source>
</evidence>
<evidence type="ECO:0000313" key="19">
    <source>
        <dbReference type="EnsemblMetazoa" id="XP_022664245"/>
    </source>
</evidence>
<evidence type="ECO:0000256" key="3">
    <source>
        <dbReference type="ARBA" id="ARBA00012401"/>
    </source>
</evidence>
<evidence type="ECO:0000256" key="11">
    <source>
        <dbReference type="ARBA" id="ARBA00022989"/>
    </source>
</evidence>
<feature type="region of interest" description="Disordered" evidence="15">
    <location>
        <begin position="604"/>
        <end position="623"/>
    </location>
</feature>
<dbReference type="Pfam" id="PF08515">
    <property type="entry name" value="TGF_beta_GS"/>
    <property type="match status" value="1"/>
</dbReference>
<dbReference type="KEGG" id="vde:111251680"/>
<comment type="similarity">
    <text evidence="2">Belongs to the protein kinase superfamily. TKL Ser/Thr protein kinase family. TGFB receptor subfamily.</text>
</comment>
<protein>
    <recommendedName>
        <fullName evidence="3">receptor protein serine/threonine kinase</fullName>
        <ecNumber evidence="3">2.7.11.30</ecNumber>
    </recommendedName>
</protein>
<evidence type="ECO:0000256" key="8">
    <source>
        <dbReference type="ARBA" id="ARBA00022741"/>
    </source>
</evidence>
<dbReference type="Pfam" id="PF00069">
    <property type="entry name" value="Pkinase"/>
    <property type="match status" value="1"/>
</dbReference>
<dbReference type="EnsemblMetazoa" id="XM_022808510">
    <property type="protein sequence ID" value="XP_022664245"/>
    <property type="gene ID" value="LOC111251680"/>
</dbReference>
<keyword evidence="7" id="KW-0732">Signal</keyword>
<keyword evidence="4" id="KW-0723">Serine/threonine-protein kinase</keyword>
<dbReference type="InterPro" id="IPR017441">
    <property type="entry name" value="Protein_kinase_ATP_BS"/>
</dbReference>
<dbReference type="OrthoDB" id="69842at2759"/>
<dbReference type="Pfam" id="PF01064">
    <property type="entry name" value="Activin_recp"/>
    <property type="match status" value="1"/>
</dbReference>
<evidence type="ECO:0000256" key="9">
    <source>
        <dbReference type="ARBA" id="ARBA00022777"/>
    </source>
</evidence>
<keyword evidence="10 14" id="KW-0067">ATP-binding</keyword>
<dbReference type="GO" id="GO:0004675">
    <property type="term" value="F:transmembrane receptor protein serine/threonine kinase activity"/>
    <property type="evidence" value="ECO:0007669"/>
    <property type="project" value="UniProtKB-EC"/>
</dbReference>
<evidence type="ECO:0000259" key="18">
    <source>
        <dbReference type="PROSITE" id="PS51256"/>
    </source>
</evidence>
<dbReference type="InterPro" id="IPR008271">
    <property type="entry name" value="Ser/Thr_kinase_AS"/>
</dbReference>
<dbReference type="PROSITE" id="PS51256">
    <property type="entry name" value="GS"/>
    <property type="match status" value="1"/>
</dbReference>
<feature type="binding site" evidence="14">
    <location>
        <position position="334"/>
    </location>
    <ligand>
        <name>ATP</name>
        <dbReference type="ChEBI" id="CHEBI:30616"/>
    </ligand>
</feature>
<dbReference type="InterPro" id="IPR000472">
    <property type="entry name" value="Activin_recp"/>
</dbReference>
<evidence type="ECO:0000313" key="20">
    <source>
        <dbReference type="Proteomes" id="UP000594260"/>
    </source>
</evidence>
<sequence length="679" mass="76382">MKEEDATTAMPVLNVTSITEVAEITHMNTNQMGKQVKQMYCFHLRKTCRMDKTMDYSKTTLKSASVAMNSTSASTITVNKKKQKGASDSILMIALSAKQLFTSLPLTIILLATACIIGSKAIECYCNGECPDHRTNQTCRADEPGSVCFHHVQEVYNERTDKLEIESTYGCVEGDSSILTCKIHLTKQKAPMNIQCCSDADMCNYKLKLDVIRHKGYEPEEKKLFTDTLHLIIFGAGLGTCLVFIGLVYIILHCSRKKRKSWCAENGHPFLSTNDSKTLQELIDCSITSGSGSGLPKMIQRTIGRQIDLDCPIGKGRYGEVYRALWKGEYVACKVFNSTEEPSWCREVEIYQTTLLRHDNILGFIAADIRGHRGVTQLLLITNFHEHGSLYDYLSHRWLEKDQAIEMAYTICSGLEHLHTEIRGKQEKPKVAHRDIKSKNILVKNRDGTCCIADFGLAVRSDMNSNQVNVGCQNTRAGTKRYMAPEVLSETLKKSHFDSYLRADMYSFGLVLWEIGTRIKLPTVDQKAPYRIPYHDCVPDDPSFEEMRKVVCISKERPHIPDAWKDNETTRQFASIIPDLWGDTPESRLPVLNAKKRLFRLGNTLTPKDRFNPSDPSSRHNNTEQYRRFAAPNSSSGAGRPLLDNTNSGYQSTTCPVESSEGQLRVPAPGILPSSLQRC</sequence>
<proteinExistence type="inferred from homology"/>
<organism evidence="19 20">
    <name type="scientific">Varroa destructor</name>
    <name type="common">Honeybee mite</name>
    <dbReference type="NCBI Taxonomy" id="109461"/>
    <lineage>
        <taxon>Eukaryota</taxon>
        <taxon>Metazoa</taxon>
        <taxon>Ecdysozoa</taxon>
        <taxon>Arthropoda</taxon>
        <taxon>Chelicerata</taxon>
        <taxon>Arachnida</taxon>
        <taxon>Acari</taxon>
        <taxon>Parasitiformes</taxon>
        <taxon>Mesostigmata</taxon>
        <taxon>Gamasina</taxon>
        <taxon>Dermanyssoidea</taxon>
        <taxon>Varroidae</taxon>
        <taxon>Varroa</taxon>
    </lineage>
</organism>
<dbReference type="RefSeq" id="XP_022664245.1">
    <property type="nucleotide sequence ID" value="XM_022808510.1"/>
</dbReference>
<feature type="domain" description="Protein kinase" evidence="17">
    <location>
        <begin position="307"/>
        <end position="600"/>
    </location>
</feature>
<dbReference type="RefSeq" id="XP_022664251.1">
    <property type="nucleotide sequence ID" value="XM_022808516.1"/>
</dbReference>
<evidence type="ECO:0000256" key="1">
    <source>
        <dbReference type="ARBA" id="ARBA00004479"/>
    </source>
</evidence>
<feature type="transmembrane region" description="Helical" evidence="16">
    <location>
        <begin position="229"/>
        <end position="252"/>
    </location>
</feature>
<evidence type="ECO:0000256" key="5">
    <source>
        <dbReference type="ARBA" id="ARBA00022679"/>
    </source>
</evidence>
<keyword evidence="9" id="KW-0418">Kinase</keyword>
<dbReference type="InterPro" id="IPR045860">
    <property type="entry name" value="Snake_toxin-like_sf"/>
</dbReference>
<dbReference type="InParanoid" id="A0A7M7MHU1"/>
<dbReference type="SUPFAM" id="SSF57302">
    <property type="entry name" value="Snake toxin-like"/>
    <property type="match status" value="1"/>
</dbReference>
<dbReference type="Gene3D" id="2.10.60.10">
    <property type="entry name" value="CD59"/>
    <property type="match status" value="1"/>
</dbReference>
<dbReference type="EnsemblMetazoa" id="XM_022808516">
    <property type="protein sequence ID" value="XP_022664251"/>
    <property type="gene ID" value="LOC111251680"/>
</dbReference>
<dbReference type="CDD" id="cd23532">
    <property type="entry name" value="TFP_LU_ECD_BMPR1"/>
    <property type="match status" value="1"/>
</dbReference>
<dbReference type="Gene3D" id="3.30.200.20">
    <property type="entry name" value="Phosphorylase Kinase, domain 1"/>
    <property type="match status" value="1"/>
</dbReference>
<keyword evidence="20" id="KW-1185">Reference proteome</keyword>
<evidence type="ECO:0000256" key="14">
    <source>
        <dbReference type="PROSITE-ProRule" id="PRU10141"/>
    </source>
</evidence>
<keyword evidence="5" id="KW-0808">Transferase</keyword>
<dbReference type="GO" id="GO:0005524">
    <property type="term" value="F:ATP binding"/>
    <property type="evidence" value="ECO:0007669"/>
    <property type="project" value="UniProtKB-UniRule"/>
</dbReference>
<dbReference type="EC" id="2.7.11.30" evidence="3"/>
<dbReference type="PANTHER" id="PTHR23255:SF71">
    <property type="entry name" value="RECEPTOR PROTEIN SERINE_THREONINE KINASE"/>
    <property type="match status" value="1"/>
</dbReference>
<evidence type="ECO:0000256" key="13">
    <source>
        <dbReference type="ARBA" id="ARBA00023170"/>
    </source>
</evidence>
<evidence type="ECO:0000256" key="6">
    <source>
        <dbReference type="ARBA" id="ARBA00022692"/>
    </source>
</evidence>
<dbReference type="GeneID" id="111251680"/>
<dbReference type="GO" id="GO:0005886">
    <property type="term" value="C:plasma membrane"/>
    <property type="evidence" value="ECO:0007669"/>
    <property type="project" value="TreeGrafter"/>
</dbReference>
<dbReference type="Proteomes" id="UP000594260">
    <property type="component" value="Unplaced"/>
</dbReference>
<feature type="compositionally biased region" description="Basic and acidic residues" evidence="15">
    <location>
        <begin position="607"/>
        <end position="623"/>
    </location>
</feature>
<keyword evidence="13" id="KW-0675">Receptor</keyword>
<reference evidence="19" key="1">
    <citation type="submission" date="2021-01" db="UniProtKB">
        <authorList>
            <consortium name="EnsemblMetazoa"/>
        </authorList>
    </citation>
    <scope>IDENTIFICATION</scope>
</reference>
<evidence type="ECO:0000256" key="10">
    <source>
        <dbReference type="ARBA" id="ARBA00022840"/>
    </source>
</evidence>
<feature type="compositionally biased region" description="Polar residues" evidence="15">
    <location>
        <begin position="644"/>
        <end position="662"/>
    </location>
</feature>
<accession>A0A7M7MHU1</accession>
<dbReference type="InterPro" id="IPR003605">
    <property type="entry name" value="GS_dom"/>
</dbReference>
<feature type="domain" description="GS" evidence="18">
    <location>
        <begin position="277"/>
        <end position="306"/>
    </location>
</feature>
<dbReference type="GO" id="GO:0071363">
    <property type="term" value="P:cellular response to growth factor stimulus"/>
    <property type="evidence" value="ECO:0007669"/>
    <property type="project" value="TreeGrafter"/>
</dbReference>
<dbReference type="OMA" id="GSCPNNV"/>
<evidence type="ECO:0000259" key="17">
    <source>
        <dbReference type="PROSITE" id="PS50011"/>
    </source>
</evidence>
<keyword evidence="12 16" id="KW-0472">Membrane</keyword>
<keyword evidence="11 16" id="KW-1133">Transmembrane helix</keyword>
<dbReference type="SUPFAM" id="SSF56112">
    <property type="entry name" value="Protein kinase-like (PK-like)"/>
    <property type="match status" value="1"/>
</dbReference>
<dbReference type="FunCoup" id="A0A7M7MHU1">
    <property type="interactions" value="692"/>
</dbReference>
<keyword evidence="6 16" id="KW-0812">Transmembrane</keyword>
<dbReference type="PROSITE" id="PS50011">
    <property type="entry name" value="PROTEIN_KINASE_DOM"/>
    <property type="match status" value="1"/>
</dbReference>
<dbReference type="PROSITE" id="PS00108">
    <property type="entry name" value="PROTEIN_KINASE_ST"/>
    <property type="match status" value="1"/>
</dbReference>
<dbReference type="InterPro" id="IPR000333">
    <property type="entry name" value="TGFB_receptor"/>
</dbReference>
<evidence type="ECO:0000256" key="4">
    <source>
        <dbReference type="ARBA" id="ARBA00022527"/>
    </source>
</evidence>